<dbReference type="OrthoDB" id="9798773at2"/>
<dbReference type="RefSeq" id="WP_096326045.1">
    <property type="nucleotide sequence ID" value="NZ_FOMX01000006.1"/>
</dbReference>
<dbReference type="Proteomes" id="UP000199400">
    <property type="component" value="Unassembled WGS sequence"/>
</dbReference>
<feature type="short sequence motif" description="DGA/G" evidence="4">
    <location>
        <begin position="218"/>
        <end position="220"/>
    </location>
</feature>
<evidence type="ECO:0000259" key="5">
    <source>
        <dbReference type="PROSITE" id="PS51635"/>
    </source>
</evidence>
<evidence type="ECO:0000313" key="6">
    <source>
        <dbReference type="EMBL" id="SFD93250.1"/>
    </source>
</evidence>
<evidence type="ECO:0000313" key="7">
    <source>
        <dbReference type="Proteomes" id="UP000199400"/>
    </source>
</evidence>
<protein>
    <submittedName>
        <fullName evidence="6">NTE family protein</fullName>
    </submittedName>
</protein>
<name>A0A1I1WJI0_9BACT</name>
<gene>
    <name evidence="6" type="ORF">SAMN02745121_02276</name>
</gene>
<evidence type="ECO:0000256" key="4">
    <source>
        <dbReference type="PROSITE-ProRule" id="PRU01161"/>
    </source>
</evidence>
<evidence type="ECO:0000256" key="1">
    <source>
        <dbReference type="ARBA" id="ARBA00022801"/>
    </source>
</evidence>
<dbReference type="PANTHER" id="PTHR14226:SF57">
    <property type="entry name" value="BLR7027 PROTEIN"/>
    <property type="match status" value="1"/>
</dbReference>
<dbReference type="AlphaFoldDB" id="A0A1I1WJI0"/>
<keyword evidence="3 4" id="KW-0443">Lipid metabolism</keyword>
<feature type="active site" description="Nucleophile" evidence="4">
    <location>
        <position position="52"/>
    </location>
</feature>
<keyword evidence="1 4" id="KW-0378">Hydrolase</keyword>
<dbReference type="STRING" id="54.SAMN02745121_02276"/>
<dbReference type="Gene3D" id="3.40.1090.10">
    <property type="entry name" value="Cytosolic phospholipase A2 catalytic domain"/>
    <property type="match status" value="1"/>
</dbReference>
<feature type="active site" description="Proton acceptor" evidence="4">
    <location>
        <position position="218"/>
    </location>
</feature>
<feature type="short sequence motif" description="GXSXG" evidence="4">
    <location>
        <begin position="50"/>
        <end position="54"/>
    </location>
</feature>
<reference evidence="7" key="1">
    <citation type="submission" date="2016-10" db="EMBL/GenBank/DDBJ databases">
        <authorList>
            <person name="Varghese N."/>
            <person name="Submissions S."/>
        </authorList>
    </citation>
    <scope>NUCLEOTIDE SEQUENCE [LARGE SCALE GENOMIC DNA]</scope>
    <source>
        <strain evidence="7">ATCC 25963</strain>
    </source>
</reference>
<keyword evidence="2 4" id="KW-0442">Lipid degradation</keyword>
<feature type="domain" description="PNPLA" evidence="5">
    <location>
        <begin position="11"/>
        <end position="231"/>
    </location>
</feature>
<organism evidence="6 7">
    <name type="scientific">Nannocystis exedens</name>
    <dbReference type="NCBI Taxonomy" id="54"/>
    <lineage>
        <taxon>Bacteria</taxon>
        <taxon>Pseudomonadati</taxon>
        <taxon>Myxococcota</taxon>
        <taxon>Polyangia</taxon>
        <taxon>Nannocystales</taxon>
        <taxon>Nannocystaceae</taxon>
        <taxon>Nannocystis</taxon>
    </lineage>
</organism>
<sequence>MPVPKRPHTALVLSAGGVRGAYQVGVLDGLVDVLGVRGASGAPLFSVFAGTSVGALNAAYMAANAHHADHRVAGLVDVWQRLALRDTLRCTPLTLWGWPLWHLPGRYAKYASRSSPYVGRSLFDPRPTERLLERVIAWDRLHANVEAGVVRSLAIAALDVCDGRTTLFAELAPGVELRPSQTHARTHLTPIDAQRVLASSALPLVYPARNIEGRSYMDGALRFGTPIGPALRAGADRVVVISLLERSPAPQPMDAPDVPGFVFMLGKIFGALLLDPVSHDVDNLLRINRMFAAIDEVLGAAEFAAVTERLDQARDLPYRRVPTLVFRPSEDLAAVTASFIRRDLADSGIDPIRRAIIRCLSRSPVARTTELASILLLDGSLATRMIELGRRDALAATDRIREFFA</sequence>
<dbReference type="InterPro" id="IPR002641">
    <property type="entry name" value="PNPLA_dom"/>
</dbReference>
<evidence type="ECO:0000256" key="2">
    <source>
        <dbReference type="ARBA" id="ARBA00022963"/>
    </source>
</evidence>
<dbReference type="InterPro" id="IPR016035">
    <property type="entry name" value="Acyl_Trfase/lysoPLipase"/>
</dbReference>
<comment type="caution">
    <text evidence="4">Lacks conserved residue(s) required for the propagation of feature annotation.</text>
</comment>
<dbReference type="SUPFAM" id="SSF52151">
    <property type="entry name" value="FabD/lysophospholipase-like"/>
    <property type="match status" value="1"/>
</dbReference>
<keyword evidence="7" id="KW-1185">Reference proteome</keyword>
<evidence type="ECO:0000256" key="3">
    <source>
        <dbReference type="ARBA" id="ARBA00023098"/>
    </source>
</evidence>
<dbReference type="GO" id="GO:0016787">
    <property type="term" value="F:hydrolase activity"/>
    <property type="evidence" value="ECO:0007669"/>
    <property type="project" value="UniProtKB-UniRule"/>
</dbReference>
<dbReference type="PANTHER" id="PTHR14226">
    <property type="entry name" value="NEUROPATHY TARGET ESTERASE/SWISS CHEESE D.MELANOGASTER"/>
    <property type="match status" value="1"/>
</dbReference>
<dbReference type="InterPro" id="IPR050301">
    <property type="entry name" value="NTE"/>
</dbReference>
<dbReference type="EMBL" id="FOMX01000006">
    <property type="protein sequence ID" value="SFD93250.1"/>
    <property type="molecule type" value="Genomic_DNA"/>
</dbReference>
<accession>A0A1I1WJI0</accession>
<proteinExistence type="predicted"/>
<dbReference type="Pfam" id="PF01734">
    <property type="entry name" value="Patatin"/>
    <property type="match status" value="1"/>
</dbReference>
<dbReference type="PROSITE" id="PS51635">
    <property type="entry name" value="PNPLA"/>
    <property type="match status" value="1"/>
</dbReference>
<dbReference type="GO" id="GO:0016042">
    <property type="term" value="P:lipid catabolic process"/>
    <property type="evidence" value="ECO:0007669"/>
    <property type="project" value="UniProtKB-UniRule"/>
</dbReference>